<evidence type="ECO:0000256" key="1">
    <source>
        <dbReference type="SAM" id="Phobius"/>
    </source>
</evidence>
<keyword evidence="4" id="KW-1185">Reference proteome</keyword>
<dbReference type="Proteomes" id="UP000623467">
    <property type="component" value="Unassembled WGS sequence"/>
</dbReference>
<feature type="transmembrane region" description="Helical" evidence="1">
    <location>
        <begin position="233"/>
        <end position="255"/>
    </location>
</feature>
<proteinExistence type="predicted"/>
<sequence length="318" mass="35320">MSPRLLTRYLSAESYILAGWDLAICFALFFQGVLCAQFAHYINLSKRDTIGLKIFVAGLALMTAVRCCQCIAIMWLQNITLFANVEAASRSWAYYWVPNGDIMLEATGATISRNAYIVIICLILFALGFVSAVIATYFLFTGAITSTAGWASLHLGIALFADLLLTGSTVFYLLRHCNASVLSRSPFAIKMKFLVRLTIQSAAPAAMCALASFGASIGLYLTESQDPQYPHSFMVGCISIIMLPQLYTWSAMWTLNSREDIWVVDNRTYTVNLATSGVLTDLQPMRGPYVGEYETFPLRRIQNDYVPLRKGEQLEPIV</sequence>
<feature type="transmembrane region" description="Helical" evidence="1">
    <location>
        <begin position="115"/>
        <end position="140"/>
    </location>
</feature>
<keyword evidence="1" id="KW-1133">Transmembrane helix</keyword>
<feature type="domain" description="DUF6534" evidence="2">
    <location>
        <begin position="159"/>
        <end position="259"/>
    </location>
</feature>
<organism evidence="3 4">
    <name type="scientific">Mycena sanguinolenta</name>
    <dbReference type="NCBI Taxonomy" id="230812"/>
    <lineage>
        <taxon>Eukaryota</taxon>
        <taxon>Fungi</taxon>
        <taxon>Dikarya</taxon>
        <taxon>Basidiomycota</taxon>
        <taxon>Agaricomycotina</taxon>
        <taxon>Agaricomycetes</taxon>
        <taxon>Agaricomycetidae</taxon>
        <taxon>Agaricales</taxon>
        <taxon>Marasmiineae</taxon>
        <taxon>Mycenaceae</taxon>
        <taxon>Mycena</taxon>
    </lineage>
</organism>
<comment type="caution">
    <text evidence="3">The sequence shown here is derived from an EMBL/GenBank/DDBJ whole genome shotgun (WGS) entry which is preliminary data.</text>
</comment>
<evidence type="ECO:0000313" key="3">
    <source>
        <dbReference type="EMBL" id="KAF7364107.1"/>
    </source>
</evidence>
<feature type="transmembrane region" description="Helical" evidence="1">
    <location>
        <begin position="152"/>
        <end position="174"/>
    </location>
</feature>
<gene>
    <name evidence="3" type="ORF">MSAN_01069700</name>
</gene>
<accession>A0A8H7D947</accession>
<feature type="transmembrane region" description="Helical" evidence="1">
    <location>
        <begin position="194"/>
        <end position="221"/>
    </location>
</feature>
<evidence type="ECO:0000259" key="2">
    <source>
        <dbReference type="Pfam" id="PF20152"/>
    </source>
</evidence>
<name>A0A8H7D947_9AGAR</name>
<dbReference type="OrthoDB" id="3268841at2759"/>
<evidence type="ECO:0000313" key="4">
    <source>
        <dbReference type="Proteomes" id="UP000623467"/>
    </source>
</evidence>
<dbReference type="EMBL" id="JACAZH010000007">
    <property type="protein sequence ID" value="KAF7364107.1"/>
    <property type="molecule type" value="Genomic_DNA"/>
</dbReference>
<protein>
    <recommendedName>
        <fullName evidence="2">DUF6534 domain-containing protein</fullName>
    </recommendedName>
</protein>
<feature type="transmembrane region" description="Helical" evidence="1">
    <location>
        <begin position="20"/>
        <end position="42"/>
    </location>
</feature>
<dbReference type="AlphaFoldDB" id="A0A8H7D947"/>
<feature type="transmembrane region" description="Helical" evidence="1">
    <location>
        <begin position="54"/>
        <end position="76"/>
    </location>
</feature>
<reference evidence="3" key="1">
    <citation type="submission" date="2020-05" db="EMBL/GenBank/DDBJ databases">
        <title>Mycena genomes resolve the evolution of fungal bioluminescence.</title>
        <authorList>
            <person name="Tsai I.J."/>
        </authorList>
    </citation>
    <scope>NUCLEOTIDE SEQUENCE</scope>
    <source>
        <strain evidence="3">160909Yilan</strain>
    </source>
</reference>
<keyword evidence="1" id="KW-0812">Transmembrane</keyword>
<dbReference type="InterPro" id="IPR045339">
    <property type="entry name" value="DUF6534"/>
</dbReference>
<keyword evidence="1" id="KW-0472">Membrane</keyword>
<dbReference type="Pfam" id="PF20152">
    <property type="entry name" value="DUF6534"/>
    <property type="match status" value="1"/>
</dbReference>